<accession>A0A918THF2</accession>
<reference evidence="1" key="1">
    <citation type="journal article" date="2014" name="Int. J. Syst. Evol. Microbiol.">
        <title>Complete genome sequence of Corynebacterium casei LMG S-19264T (=DSM 44701T), isolated from a smear-ripened cheese.</title>
        <authorList>
            <consortium name="US DOE Joint Genome Institute (JGI-PGF)"/>
            <person name="Walter F."/>
            <person name="Albersmeier A."/>
            <person name="Kalinowski J."/>
            <person name="Ruckert C."/>
        </authorList>
    </citation>
    <scope>NUCLEOTIDE SEQUENCE</scope>
    <source>
        <strain evidence="1">JCM 4633</strain>
    </source>
</reference>
<gene>
    <name evidence="1" type="ORF">GCM10010507_20790</name>
</gene>
<evidence type="ECO:0000313" key="2">
    <source>
        <dbReference type="Proteomes" id="UP000646244"/>
    </source>
</evidence>
<sequence>MEQDTYASDWLKAAALLQILAFHEPLEAHNKLFAWACAEAFLHANGHTLEYKADDAISIVVGAATKTLDVAALATDLKALRAAT</sequence>
<comment type="caution">
    <text evidence="1">The sequence shown here is derived from an EMBL/GenBank/DDBJ whole genome shotgun (WGS) entry which is preliminary data.</text>
</comment>
<dbReference type="Gene3D" id="1.20.120.1870">
    <property type="entry name" value="Fic/DOC protein, Fido domain"/>
    <property type="match status" value="1"/>
</dbReference>
<organism evidence="1 2">
    <name type="scientific">Streptomyces cinnamoneus</name>
    <name type="common">Streptoverticillium cinnamoneum</name>
    <dbReference type="NCBI Taxonomy" id="53446"/>
    <lineage>
        <taxon>Bacteria</taxon>
        <taxon>Bacillati</taxon>
        <taxon>Actinomycetota</taxon>
        <taxon>Actinomycetes</taxon>
        <taxon>Kitasatosporales</taxon>
        <taxon>Streptomycetaceae</taxon>
        <taxon>Streptomyces</taxon>
        <taxon>Streptomyces cinnamoneus group</taxon>
    </lineage>
</organism>
<name>A0A918THF2_STRCJ</name>
<evidence type="ECO:0008006" key="3">
    <source>
        <dbReference type="Google" id="ProtNLM"/>
    </source>
</evidence>
<dbReference type="Proteomes" id="UP000646244">
    <property type="component" value="Unassembled WGS sequence"/>
</dbReference>
<proteinExistence type="predicted"/>
<dbReference type="EMBL" id="BMVB01000005">
    <property type="protein sequence ID" value="GHC45381.1"/>
    <property type="molecule type" value="Genomic_DNA"/>
</dbReference>
<reference evidence="1" key="2">
    <citation type="submission" date="2020-09" db="EMBL/GenBank/DDBJ databases">
        <authorList>
            <person name="Sun Q."/>
            <person name="Ohkuma M."/>
        </authorList>
    </citation>
    <scope>NUCLEOTIDE SEQUENCE</scope>
    <source>
        <strain evidence="1">JCM 4633</strain>
    </source>
</reference>
<dbReference type="RefSeq" id="WP_229844710.1">
    <property type="nucleotide sequence ID" value="NZ_BMVB01000005.1"/>
</dbReference>
<dbReference type="AlphaFoldDB" id="A0A918THF2"/>
<dbReference type="InterPro" id="IPR053737">
    <property type="entry name" value="Type_II_TA_Toxin"/>
</dbReference>
<protein>
    <recommendedName>
        <fullName evidence="3">Fido domain-containing protein</fullName>
    </recommendedName>
</protein>
<evidence type="ECO:0000313" key="1">
    <source>
        <dbReference type="EMBL" id="GHC45381.1"/>
    </source>
</evidence>